<dbReference type="Proteomes" id="UP000322025">
    <property type="component" value="Unassembled WGS sequence"/>
</dbReference>
<reference evidence="7" key="1">
    <citation type="submission" date="2019-07" db="EMBL/GenBank/DDBJ databases">
        <authorList>
            <person name="Wongkuna S."/>
            <person name="Scaria J."/>
        </authorList>
    </citation>
    <scope>NUCLEOTIDE SEQUENCE [LARGE SCALE GENOMIC DNA]</scope>
    <source>
        <strain evidence="7">SW178</strain>
    </source>
</reference>
<feature type="transmembrane region" description="Helical" evidence="5">
    <location>
        <begin position="57"/>
        <end position="81"/>
    </location>
</feature>
<feature type="transmembrane region" description="Helical" evidence="5">
    <location>
        <begin position="219"/>
        <end position="238"/>
    </location>
</feature>
<feature type="transmembrane region" description="Helical" evidence="5">
    <location>
        <begin position="165"/>
        <end position="186"/>
    </location>
</feature>
<proteinExistence type="predicted"/>
<dbReference type="InterPro" id="IPR013525">
    <property type="entry name" value="ABC2_TM"/>
</dbReference>
<dbReference type="AlphaFoldDB" id="A0A5M9HX95"/>
<gene>
    <name evidence="7" type="ORF">FNY66_09175</name>
</gene>
<evidence type="ECO:0000256" key="1">
    <source>
        <dbReference type="ARBA" id="ARBA00004141"/>
    </source>
</evidence>
<keyword evidence="2 5" id="KW-0812">Transmembrane</keyword>
<dbReference type="GO" id="GO:0140359">
    <property type="term" value="F:ABC-type transporter activity"/>
    <property type="evidence" value="ECO:0007669"/>
    <property type="project" value="InterPro"/>
</dbReference>
<evidence type="ECO:0000313" key="8">
    <source>
        <dbReference type="Proteomes" id="UP000322025"/>
    </source>
</evidence>
<feature type="transmembrane region" description="Helical" evidence="5">
    <location>
        <begin position="27"/>
        <end position="45"/>
    </location>
</feature>
<name>A0A5M9HX95_9FIRM</name>
<evidence type="ECO:0000259" key="6">
    <source>
        <dbReference type="Pfam" id="PF12698"/>
    </source>
</evidence>
<comment type="subcellular location">
    <subcellularLocation>
        <location evidence="1">Membrane</location>
        <topology evidence="1">Multi-pass membrane protein</topology>
    </subcellularLocation>
</comment>
<evidence type="ECO:0000256" key="2">
    <source>
        <dbReference type="ARBA" id="ARBA00022692"/>
    </source>
</evidence>
<dbReference type="OrthoDB" id="3182222at2"/>
<protein>
    <submittedName>
        <fullName evidence="7">ABC transporter permease</fullName>
    </submittedName>
</protein>
<dbReference type="Pfam" id="PF12698">
    <property type="entry name" value="ABC2_membrane_3"/>
    <property type="match status" value="1"/>
</dbReference>
<evidence type="ECO:0000256" key="4">
    <source>
        <dbReference type="ARBA" id="ARBA00023136"/>
    </source>
</evidence>
<sequence>MTMKPIHIRKLAAIIDVKGRALFSKNFIIMPIFSLGFTFLMQIIYERASGGMAGMNAYALAMGMLMNVSMMGFYCTAAALAEEKEKNTLRTLMTSSVNGLEFFLGSLIPVVLMSEVVNILCVFITHVSMTPAQWGAYIAVTTTASVIAAVVGMILGIFSKNQVTASTITTPVVLVFMMIPMFTGFSETLQKISMFFFTGIAFDAIANISSGLPAVDIKGIAVLTAEMVLSVFLFLVLYRRNGFER</sequence>
<dbReference type="EMBL" id="VMSO01000010">
    <property type="protein sequence ID" value="KAA8501267.1"/>
    <property type="molecule type" value="Genomic_DNA"/>
</dbReference>
<accession>A0A5M9HX95</accession>
<evidence type="ECO:0000313" key="7">
    <source>
        <dbReference type="EMBL" id="KAA8501267.1"/>
    </source>
</evidence>
<dbReference type="GO" id="GO:0016020">
    <property type="term" value="C:membrane"/>
    <property type="evidence" value="ECO:0007669"/>
    <property type="project" value="UniProtKB-SubCell"/>
</dbReference>
<evidence type="ECO:0000256" key="3">
    <source>
        <dbReference type="ARBA" id="ARBA00022989"/>
    </source>
</evidence>
<keyword evidence="3 5" id="KW-1133">Transmembrane helix</keyword>
<feature type="transmembrane region" description="Helical" evidence="5">
    <location>
        <begin position="102"/>
        <end position="128"/>
    </location>
</feature>
<comment type="caution">
    <text evidence="7">The sequence shown here is derived from an EMBL/GenBank/DDBJ whole genome shotgun (WGS) entry which is preliminary data.</text>
</comment>
<evidence type="ECO:0000256" key="5">
    <source>
        <dbReference type="SAM" id="Phobius"/>
    </source>
</evidence>
<keyword evidence="8" id="KW-1185">Reference proteome</keyword>
<keyword evidence="4 5" id="KW-0472">Membrane</keyword>
<organism evidence="7 8">
    <name type="scientific">Mediterraneibacter catenae</name>
    <dbReference type="NCBI Taxonomy" id="2594882"/>
    <lineage>
        <taxon>Bacteria</taxon>
        <taxon>Bacillati</taxon>
        <taxon>Bacillota</taxon>
        <taxon>Clostridia</taxon>
        <taxon>Lachnospirales</taxon>
        <taxon>Lachnospiraceae</taxon>
        <taxon>Mediterraneibacter</taxon>
    </lineage>
</organism>
<feature type="domain" description="ABC-2 type transporter transmembrane" evidence="6">
    <location>
        <begin position="57"/>
        <end position="235"/>
    </location>
</feature>
<feature type="transmembrane region" description="Helical" evidence="5">
    <location>
        <begin position="134"/>
        <end position="158"/>
    </location>
</feature>